<feature type="domain" description="YtkA-like" evidence="2">
    <location>
        <begin position="26"/>
        <end position="110"/>
    </location>
</feature>
<evidence type="ECO:0000256" key="1">
    <source>
        <dbReference type="SAM" id="SignalP"/>
    </source>
</evidence>
<reference evidence="3 4" key="1">
    <citation type="submission" date="2019-09" db="EMBL/GenBank/DDBJ databases">
        <title>Genome sequence of Rhodovastum atsumiense, a diverse member of the Acetobacteraceae family of non-sulfur purple photosynthetic bacteria.</title>
        <authorList>
            <person name="Meyer T."/>
            <person name="Kyndt J."/>
        </authorList>
    </citation>
    <scope>NUCLEOTIDE SEQUENCE [LARGE SCALE GENOMIC DNA]</scope>
    <source>
        <strain evidence="3 4">DSM 21279</strain>
    </source>
</reference>
<dbReference type="OrthoDB" id="7644867at2"/>
<accession>A0A5M6J103</accession>
<name>A0A5M6J103_9PROT</name>
<dbReference type="EMBL" id="VWPK01000002">
    <property type="protein sequence ID" value="KAA5614263.1"/>
    <property type="molecule type" value="Genomic_DNA"/>
</dbReference>
<keyword evidence="1" id="KW-0732">Signal</keyword>
<comment type="caution">
    <text evidence="3">The sequence shown here is derived from an EMBL/GenBank/DDBJ whole genome shotgun (WGS) entry which is preliminary data.</text>
</comment>
<organism evidence="3 4">
    <name type="scientific">Rhodovastum atsumiense</name>
    <dbReference type="NCBI Taxonomy" id="504468"/>
    <lineage>
        <taxon>Bacteria</taxon>
        <taxon>Pseudomonadati</taxon>
        <taxon>Pseudomonadota</taxon>
        <taxon>Alphaproteobacteria</taxon>
        <taxon>Acetobacterales</taxon>
        <taxon>Acetobacteraceae</taxon>
        <taxon>Rhodovastum</taxon>
    </lineage>
</organism>
<feature type="chain" id="PRO_5024370631" description="YtkA-like domain-containing protein" evidence="1">
    <location>
        <begin position="26"/>
        <end position="131"/>
    </location>
</feature>
<dbReference type="AlphaFoldDB" id="A0A5M6J103"/>
<protein>
    <recommendedName>
        <fullName evidence="2">YtkA-like domain-containing protein</fullName>
    </recommendedName>
</protein>
<proteinExistence type="predicted"/>
<evidence type="ECO:0000313" key="4">
    <source>
        <dbReference type="Proteomes" id="UP000325255"/>
    </source>
</evidence>
<dbReference type="InterPro" id="IPR032693">
    <property type="entry name" value="YtkA-like_dom"/>
</dbReference>
<keyword evidence="4" id="KW-1185">Reference proteome</keyword>
<dbReference type="Proteomes" id="UP000325255">
    <property type="component" value="Unassembled WGS sequence"/>
</dbReference>
<evidence type="ECO:0000313" key="3">
    <source>
        <dbReference type="EMBL" id="KAA5614263.1"/>
    </source>
</evidence>
<gene>
    <name evidence="3" type="ORF">F1189_01310</name>
</gene>
<sequence length="131" mass="13526">MRIMKFVSVAVAAAAFAVASHAALAAPADYRFEVVGQVRQDDGTDTIRVRLVHIPDGKPVQGAVVFGPKASMGGHGMAMTAPAKALPPMPDGVTPIQVTPSMDGPWTVSLSARVNGEPAVIRGAVDVRLGK</sequence>
<feature type="signal peptide" evidence="1">
    <location>
        <begin position="1"/>
        <end position="25"/>
    </location>
</feature>
<evidence type="ECO:0000259" key="2">
    <source>
        <dbReference type="Pfam" id="PF13115"/>
    </source>
</evidence>
<dbReference type="Pfam" id="PF13115">
    <property type="entry name" value="YtkA"/>
    <property type="match status" value="1"/>
</dbReference>